<feature type="region of interest" description="Disordered" evidence="1">
    <location>
        <begin position="1"/>
        <end position="82"/>
    </location>
</feature>
<dbReference type="EMBL" id="LUFC02000833">
    <property type="protein sequence ID" value="KAF4493906.1"/>
    <property type="molecule type" value="Genomic_DNA"/>
</dbReference>
<feature type="compositionally biased region" description="Basic and acidic residues" evidence="1">
    <location>
        <begin position="42"/>
        <end position="54"/>
    </location>
</feature>
<dbReference type="AlphaFoldDB" id="A0A9P5B8G3"/>
<protein>
    <submittedName>
        <fullName evidence="2">Uncharacterized protein</fullName>
    </submittedName>
</protein>
<dbReference type="Proteomes" id="UP000737391">
    <property type="component" value="Unassembled WGS sequence"/>
</dbReference>
<proteinExistence type="predicted"/>
<organism evidence="2 3">
    <name type="scientific">Fusarium agapanthi</name>
    <dbReference type="NCBI Taxonomy" id="1803897"/>
    <lineage>
        <taxon>Eukaryota</taxon>
        <taxon>Fungi</taxon>
        <taxon>Dikarya</taxon>
        <taxon>Ascomycota</taxon>
        <taxon>Pezizomycotina</taxon>
        <taxon>Sordariomycetes</taxon>
        <taxon>Hypocreomycetidae</taxon>
        <taxon>Hypocreales</taxon>
        <taxon>Nectriaceae</taxon>
        <taxon>Fusarium</taxon>
        <taxon>Fusarium fujikuroi species complex</taxon>
    </lineage>
</organism>
<evidence type="ECO:0000256" key="1">
    <source>
        <dbReference type="SAM" id="MobiDB-lite"/>
    </source>
</evidence>
<accession>A0A9P5B8G3</accession>
<gene>
    <name evidence="2" type="ORF">FAGAP_9975</name>
</gene>
<dbReference type="OrthoDB" id="5000623at2759"/>
<evidence type="ECO:0000313" key="2">
    <source>
        <dbReference type="EMBL" id="KAF4493906.1"/>
    </source>
</evidence>
<name>A0A9P5B8G3_9HYPO</name>
<keyword evidence="3" id="KW-1185">Reference proteome</keyword>
<evidence type="ECO:0000313" key="3">
    <source>
        <dbReference type="Proteomes" id="UP000737391"/>
    </source>
</evidence>
<sequence length="172" mass="19322">MGSTEDSMDISFNAQSPSITPTLNSLQTQHESPSSLITPSLDRVDISQRTHDESPPLTPVSNDADISLPTHYGTSSHPSPEWSLVSQQQDQQIRSQFDQLLHHQTSATTDNLVKDTADFGVLLSLASIVQTLFPDTRISSLIKESKEMPLLLFILDKLYRLRQELQMQDRYL</sequence>
<feature type="compositionally biased region" description="Polar residues" evidence="1">
    <location>
        <begin position="1"/>
        <end position="38"/>
    </location>
</feature>
<reference evidence="2" key="1">
    <citation type="submission" date="2020-01" db="EMBL/GenBank/DDBJ databases">
        <title>Identification and distribution of gene clusters putatively required for synthesis of sphingolipid metabolism inhibitors in phylogenetically diverse species of the filamentous fungus Fusarium.</title>
        <authorList>
            <person name="Kim H.-S."/>
            <person name="Busman M."/>
            <person name="Brown D.W."/>
            <person name="Divon H."/>
            <person name="Uhlig S."/>
            <person name="Proctor R.H."/>
        </authorList>
    </citation>
    <scope>NUCLEOTIDE SEQUENCE</scope>
    <source>
        <strain evidence="2">NRRL 31653</strain>
    </source>
</reference>
<comment type="caution">
    <text evidence="2">The sequence shown here is derived from an EMBL/GenBank/DDBJ whole genome shotgun (WGS) entry which is preliminary data.</text>
</comment>